<gene>
    <name evidence="1" type="ORF">SAY87_028661</name>
</gene>
<sequence length="115" mass="12927">MKMAMAAAPHVQARPLSRLTEEKKTANEMVESLLMCYNNTIQLTPSNSLSPKRSPFLSSASCSNLALHSNGFRANSPPKVNPRMEQQPIHGVSRRYISLWKIRIYASFICIDHLV</sequence>
<proteinExistence type="predicted"/>
<dbReference type="AlphaFoldDB" id="A0AAN7QPI5"/>
<organism evidence="1 2">
    <name type="scientific">Trapa incisa</name>
    <dbReference type="NCBI Taxonomy" id="236973"/>
    <lineage>
        <taxon>Eukaryota</taxon>
        <taxon>Viridiplantae</taxon>
        <taxon>Streptophyta</taxon>
        <taxon>Embryophyta</taxon>
        <taxon>Tracheophyta</taxon>
        <taxon>Spermatophyta</taxon>
        <taxon>Magnoliopsida</taxon>
        <taxon>eudicotyledons</taxon>
        <taxon>Gunneridae</taxon>
        <taxon>Pentapetalae</taxon>
        <taxon>rosids</taxon>
        <taxon>malvids</taxon>
        <taxon>Myrtales</taxon>
        <taxon>Lythraceae</taxon>
        <taxon>Trapa</taxon>
    </lineage>
</organism>
<name>A0AAN7QPI5_9MYRT</name>
<dbReference type="Proteomes" id="UP001345219">
    <property type="component" value="Chromosome 22"/>
</dbReference>
<comment type="caution">
    <text evidence="1">The sequence shown here is derived from an EMBL/GenBank/DDBJ whole genome shotgun (WGS) entry which is preliminary data.</text>
</comment>
<keyword evidence="2" id="KW-1185">Reference proteome</keyword>
<evidence type="ECO:0000313" key="1">
    <source>
        <dbReference type="EMBL" id="KAK4773642.1"/>
    </source>
</evidence>
<protein>
    <submittedName>
        <fullName evidence="1">Uncharacterized protein</fullName>
    </submittedName>
</protein>
<dbReference type="EMBL" id="JAXIOK010000004">
    <property type="protein sequence ID" value="KAK4773642.1"/>
    <property type="molecule type" value="Genomic_DNA"/>
</dbReference>
<accession>A0AAN7QPI5</accession>
<evidence type="ECO:0000313" key="2">
    <source>
        <dbReference type="Proteomes" id="UP001345219"/>
    </source>
</evidence>
<reference evidence="1 2" key="1">
    <citation type="journal article" date="2023" name="Hortic Res">
        <title>Pangenome of water caltrop reveals structural variations and asymmetric subgenome divergence after allopolyploidization.</title>
        <authorList>
            <person name="Zhang X."/>
            <person name="Chen Y."/>
            <person name="Wang L."/>
            <person name="Yuan Y."/>
            <person name="Fang M."/>
            <person name="Shi L."/>
            <person name="Lu R."/>
            <person name="Comes H.P."/>
            <person name="Ma Y."/>
            <person name="Chen Y."/>
            <person name="Huang G."/>
            <person name="Zhou Y."/>
            <person name="Zheng Z."/>
            <person name="Qiu Y."/>
        </authorList>
    </citation>
    <scope>NUCLEOTIDE SEQUENCE [LARGE SCALE GENOMIC DNA]</scope>
    <source>
        <tissue evidence="1">Roots</tissue>
    </source>
</reference>